<dbReference type="Proteomes" id="UP000010116">
    <property type="component" value="Unassembled WGS sequence"/>
</dbReference>
<dbReference type="HOGENOM" id="CLU_719419_0_0_6"/>
<reference evidence="1 2" key="1">
    <citation type="journal article" date="2012" name="ISME J.">
        <title>Genomic insights to SAR86, an abundant and uncultivated marine bacterial lineage.</title>
        <authorList>
            <person name="Dupont C.L."/>
            <person name="Rusch D.B."/>
            <person name="Yooseph S."/>
            <person name="Lombardo M.J."/>
            <person name="Richter R.A."/>
            <person name="Valas R."/>
            <person name="Novotny M."/>
            <person name="Yee-Greenbaum J."/>
            <person name="Selengut J.D."/>
            <person name="Haft D.H."/>
            <person name="Halpern A.L."/>
            <person name="Lasken R.S."/>
            <person name="Nealson K."/>
            <person name="Friedman R."/>
            <person name="Venter J.C."/>
        </authorList>
    </citation>
    <scope>NUCLEOTIDE SEQUENCE [LARGE SCALE GENOMIC DNA]</scope>
</reference>
<evidence type="ECO:0000313" key="2">
    <source>
        <dbReference type="Proteomes" id="UP000010116"/>
    </source>
</evidence>
<protein>
    <submittedName>
        <fullName evidence="1">Uncharacterized protein</fullName>
    </submittedName>
</protein>
<dbReference type="EMBL" id="JH611189">
    <property type="protein sequence ID" value="EJP72733.1"/>
    <property type="molecule type" value="Genomic_DNA"/>
</dbReference>
<name>J5KC23_9GAMM</name>
<proteinExistence type="predicted"/>
<sequence>MKIESSLRKTIYDELKQNQSKNPKLNLSVSESYKDGSYSTVIAIENENISTINLNNNCLSTFSIGIQIITFSTKDQQIVSILPNAVRRIYYDEPINNSCNNIDRKINLIRFAELYYGLDISKKDYDKFISLSDEEIVKKIEEISFESKAFYKSNQIIGAVINNTLNLKLEDIKNTNFFVGIDDVKLSDLAVSQLTGNKGFPQNHTYSDFFGDFQPEAYKIWVGQQFSKWFSDAYNFPLIPYVKGRALGRDISMKFADGSEALDLKLPPLDFGFVINVRGFNKVKLGESQLREAYAWAAFSKIEFHNVGIEKITEVNLKHVYTEEVNKSDSVDDWANFDLSKNRIMKDYVNNLKTLDKAWLKKSSKLKTKEFKKHSNLVLDKIGV</sequence>
<evidence type="ECO:0000313" key="1">
    <source>
        <dbReference type="EMBL" id="EJP72733.1"/>
    </source>
</evidence>
<accession>J5KC23</accession>
<gene>
    <name evidence="1" type="ORF">NT02SARS_1491</name>
</gene>
<organism evidence="1 2">
    <name type="scientific">SAR86 cluster bacterium SAR86B</name>
    <dbReference type="NCBI Taxonomy" id="1123867"/>
    <lineage>
        <taxon>Bacteria</taxon>
        <taxon>Pseudomonadati</taxon>
        <taxon>Pseudomonadota</taxon>
        <taxon>Gammaproteobacteria</taxon>
        <taxon>SAR86 cluster</taxon>
    </lineage>
</organism>
<dbReference type="AlphaFoldDB" id="J5KC23"/>